<dbReference type="GeneID" id="300578371"/>
<dbReference type="EMBL" id="PPTA01000009">
    <property type="protein sequence ID" value="TFB01373.1"/>
    <property type="molecule type" value="Genomic_DNA"/>
</dbReference>
<evidence type="ECO:0000313" key="2">
    <source>
        <dbReference type="Proteomes" id="UP001642720"/>
    </source>
</evidence>
<dbReference type="RefSeq" id="XP_073557574.1">
    <property type="nucleotide sequence ID" value="XM_073703921.1"/>
</dbReference>
<gene>
    <name evidence="1" type="ORF">CCMA1212_006718</name>
</gene>
<comment type="caution">
    <text evidence="1">The sequence shown here is derived from an EMBL/GenBank/DDBJ whole genome shotgun (WGS) entry which is preliminary data.</text>
</comment>
<sequence>MVEDASGVCQVTTPAPACELGLREGKWYLFKLNHGLFGSGMGGQYDVVDEGRKFGKSKFCKTEACSGRSTINPDDEFRIYDVHGDGLTAQSSGPWIRWASQRPMQTTPTWRKASRLAITRWADGKYCLSQVYDTFVNQQCFPM</sequence>
<protein>
    <submittedName>
        <fullName evidence="1">Uncharacterized protein</fullName>
    </submittedName>
</protein>
<proteinExistence type="predicted"/>
<keyword evidence="2" id="KW-1185">Reference proteome</keyword>
<evidence type="ECO:0000313" key="1">
    <source>
        <dbReference type="EMBL" id="TFB01373.1"/>
    </source>
</evidence>
<name>A0ABY2GZI1_9HYPO</name>
<organism evidence="1 2">
    <name type="scientific">Trichoderma ghanense</name>
    <dbReference type="NCBI Taxonomy" id="65468"/>
    <lineage>
        <taxon>Eukaryota</taxon>
        <taxon>Fungi</taxon>
        <taxon>Dikarya</taxon>
        <taxon>Ascomycota</taxon>
        <taxon>Pezizomycotina</taxon>
        <taxon>Sordariomycetes</taxon>
        <taxon>Hypocreomycetidae</taxon>
        <taxon>Hypocreales</taxon>
        <taxon>Hypocreaceae</taxon>
        <taxon>Trichoderma</taxon>
    </lineage>
</organism>
<dbReference type="Proteomes" id="UP001642720">
    <property type="component" value="Unassembled WGS sequence"/>
</dbReference>
<reference evidence="1 2" key="1">
    <citation type="submission" date="2018-01" db="EMBL/GenBank/DDBJ databases">
        <title>Genome characterization of the sugarcane-associated fungus Trichoderma ghanense CCMA-1212 and their application in lignocelulose bioconversion.</title>
        <authorList>
            <person name="Steindorff A.S."/>
            <person name="Mendes T.D."/>
            <person name="Vilela E.S.D."/>
            <person name="Rodrigues D.S."/>
            <person name="Formighieri E.F."/>
            <person name="Melo I.S."/>
            <person name="Favaro L.C.L."/>
        </authorList>
    </citation>
    <scope>NUCLEOTIDE SEQUENCE [LARGE SCALE GENOMIC DNA]</scope>
    <source>
        <strain evidence="1 2">CCMA-1212</strain>
    </source>
</reference>
<accession>A0ABY2GZI1</accession>